<organism evidence="1 2">
    <name type="scientific">Piloderma croceum (strain F 1598)</name>
    <dbReference type="NCBI Taxonomy" id="765440"/>
    <lineage>
        <taxon>Eukaryota</taxon>
        <taxon>Fungi</taxon>
        <taxon>Dikarya</taxon>
        <taxon>Basidiomycota</taxon>
        <taxon>Agaricomycotina</taxon>
        <taxon>Agaricomycetes</taxon>
        <taxon>Agaricomycetidae</taxon>
        <taxon>Atheliales</taxon>
        <taxon>Atheliaceae</taxon>
        <taxon>Piloderma</taxon>
    </lineage>
</organism>
<evidence type="ECO:0000313" key="2">
    <source>
        <dbReference type="Proteomes" id="UP000054166"/>
    </source>
</evidence>
<keyword evidence="2" id="KW-1185">Reference proteome</keyword>
<dbReference type="Proteomes" id="UP000054166">
    <property type="component" value="Unassembled WGS sequence"/>
</dbReference>
<reference evidence="1 2" key="1">
    <citation type="submission" date="2014-04" db="EMBL/GenBank/DDBJ databases">
        <authorList>
            <consortium name="DOE Joint Genome Institute"/>
            <person name="Kuo A."/>
            <person name="Tarkka M."/>
            <person name="Buscot F."/>
            <person name="Kohler A."/>
            <person name="Nagy L.G."/>
            <person name="Floudas D."/>
            <person name="Copeland A."/>
            <person name="Barry K.W."/>
            <person name="Cichocki N."/>
            <person name="Veneault-Fourrey C."/>
            <person name="LaButti K."/>
            <person name="Lindquist E.A."/>
            <person name="Lipzen A."/>
            <person name="Lundell T."/>
            <person name="Morin E."/>
            <person name="Murat C."/>
            <person name="Sun H."/>
            <person name="Tunlid A."/>
            <person name="Henrissat B."/>
            <person name="Grigoriev I.V."/>
            <person name="Hibbett D.S."/>
            <person name="Martin F."/>
            <person name="Nordberg H.P."/>
            <person name="Cantor M.N."/>
            <person name="Hua S.X."/>
        </authorList>
    </citation>
    <scope>NUCLEOTIDE SEQUENCE [LARGE SCALE GENOMIC DNA]</scope>
    <source>
        <strain evidence="1 2">F 1598</strain>
    </source>
</reference>
<proteinExistence type="predicted"/>
<dbReference type="AlphaFoldDB" id="A0A0C3EKM4"/>
<dbReference type="OrthoDB" id="3248728at2759"/>
<dbReference type="InParanoid" id="A0A0C3EKM4"/>
<accession>A0A0C3EKM4</accession>
<dbReference type="EMBL" id="KN833092">
    <property type="protein sequence ID" value="KIM73130.1"/>
    <property type="molecule type" value="Genomic_DNA"/>
</dbReference>
<evidence type="ECO:0000313" key="1">
    <source>
        <dbReference type="EMBL" id="KIM73130.1"/>
    </source>
</evidence>
<reference evidence="2" key="2">
    <citation type="submission" date="2015-01" db="EMBL/GenBank/DDBJ databases">
        <title>Evolutionary Origins and Diversification of the Mycorrhizal Mutualists.</title>
        <authorList>
            <consortium name="DOE Joint Genome Institute"/>
            <consortium name="Mycorrhizal Genomics Consortium"/>
            <person name="Kohler A."/>
            <person name="Kuo A."/>
            <person name="Nagy L.G."/>
            <person name="Floudas D."/>
            <person name="Copeland A."/>
            <person name="Barry K.W."/>
            <person name="Cichocki N."/>
            <person name="Veneault-Fourrey C."/>
            <person name="LaButti K."/>
            <person name="Lindquist E.A."/>
            <person name="Lipzen A."/>
            <person name="Lundell T."/>
            <person name="Morin E."/>
            <person name="Murat C."/>
            <person name="Riley R."/>
            <person name="Ohm R."/>
            <person name="Sun H."/>
            <person name="Tunlid A."/>
            <person name="Henrissat B."/>
            <person name="Grigoriev I.V."/>
            <person name="Hibbett D.S."/>
            <person name="Martin F."/>
        </authorList>
    </citation>
    <scope>NUCLEOTIDE SEQUENCE [LARGE SCALE GENOMIC DNA]</scope>
    <source>
        <strain evidence="2">F 1598</strain>
    </source>
</reference>
<name>A0A0C3EKM4_PILCF</name>
<protein>
    <submittedName>
        <fullName evidence="1">Uncharacterized protein</fullName>
    </submittedName>
</protein>
<sequence length="306" mass="33693">MPSTRKKRKVSDLTVDDANALLRTLAEFQEQLDDEDEDLPTGLISGLEQLRKKLEVIPHTPFSKADALTLLQVKIKTAPLLLSLDVMSDIRNLGVSTRAPGRELSMDSLRELIELVKRHVSLVTEAGCRILINMILLRVVSAMSTDKMDVNIIPEFPIAKTTFSGSHSFGGVVDLLLTKLPSRYTRYLLLDPTSALGNPEAIDGPTTSNFFEAKRDNVRAAIPQAVIAVASHCAQHGIPVLRGCTTSGEQWIFFVYVTNQNGGGRVACSDEFSLGEQLEGLPLILGLLTDWVDHATQYDQKFFTCK</sequence>
<gene>
    <name evidence="1" type="ORF">PILCRDRAFT_829386</name>
</gene>
<dbReference type="HOGENOM" id="CLU_064123_0_0_1"/>